<keyword evidence="2" id="KW-1185">Reference proteome</keyword>
<organism evidence="1 2">
    <name type="scientific">Solanum commersonii</name>
    <name type="common">Commerson's wild potato</name>
    <name type="synonym">Commerson's nightshade</name>
    <dbReference type="NCBI Taxonomy" id="4109"/>
    <lineage>
        <taxon>Eukaryota</taxon>
        <taxon>Viridiplantae</taxon>
        <taxon>Streptophyta</taxon>
        <taxon>Embryophyta</taxon>
        <taxon>Tracheophyta</taxon>
        <taxon>Spermatophyta</taxon>
        <taxon>Magnoliopsida</taxon>
        <taxon>eudicotyledons</taxon>
        <taxon>Gunneridae</taxon>
        <taxon>Pentapetalae</taxon>
        <taxon>asterids</taxon>
        <taxon>lamiids</taxon>
        <taxon>Solanales</taxon>
        <taxon>Solanaceae</taxon>
        <taxon>Solanoideae</taxon>
        <taxon>Solaneae</taxon>
        <taxon>Solanum</taxon>
    </lineage>
</organism>
<sequence>MHLRTLILSNIALNESNLWNHHHPELKLLLVLKQTQVQPFKKGISNNATQDSIINVHNKTQFTYAKIKCALKDSSCDSLISKNLMLTILASNASSSSTKVCPYFPINICLSSLKIKKVVSRLVMGLSAKSRIHVRSIRSTIQVIGIDRNRDSNFAKEQPLSTHERWQKLSNRTSQNHFAI</sequence>
<gene>
    <name evidence="1" type="ORF">H5410_028206</name>
</gene>
<protein>
    <submittedName>
        <fullName evidence="1">Uncharacterized protein</fullName>
    </submittedName>
</protein>
<evidence type="ECO:0000313" key="2">
    <source>
        <dbReference type="Proteomes" id="UP000824120"/>
    </source>
</evidence>
<evidence type="ECO:0000313" key="1">
    <source>
        <dbReference type="EMBL" id="KAG5606714.1"/>
    </source>
</evidence>
<dbReference type="EMBL" id="JACXVP010000005">
    <property type="protein sequence ID" value="KAG5606714.1"/>
    <property type="molecule type" value="Genomic_DNA"/>
</dbReference>
<reference evidence="1 2" key="1">
    <citation type="submission" date="2020-09" db="EMBL/GenBank/DDBJ databases">
        <title>De no assembly of potato wild relative species, Solanum commersonii.</title>
        <authorList>
            <person name="Cho K."/>
        </authorList>
    </citation>
    <scope>NUCLEOTIDE SEQUENCE [LARGE SCALE GENOMIC DNA]</scope>
    <source>
        <strain evidence="1">LZ3.2</strain>
        <tissue evidence="1">Leaf</tissue>
    </source>
</reference>
<proteinExistence type="predicted"/>
<comment type="caution">
    <text evidence="1">The sequence shown here is derived from an EMBL/GenBank/DDBJ whole genome shotgun (WGS) entry which is preliminary data.</text>
</comment>
<dbReference type="Proteomes" id="UP000824120">
    <property type="component" value="Chromosome 5"/>
</dbReference>
<accession>A0A9J5Z209</accession>
<dbReference type="AlphaFoldDB" id="A0A9J5Z209"/>
<name>A0A9J5Z209_SOLCO</name>